<feature type="signal peptide" evidence="2">
    <location>
        <begin position="1"/>
        <end position="30"/>
    </location>
</feature>
<sequence>MLLGAEAGERTRIGGMTVLVAYFLGCLLEAANCPLFCINPETDNVAGGIGVGKCTETTEELYHYRTRLGIYNHRSHADYASTAFANVPVKLRNDVDRTISNAIIFPRQPVQASKPKPNRHKQRITQRNQHFQPAQPIQRPRRGDRSGGRCVRRSPRPWDSGRLVILLPTQTETEKRDRARGAAGKRSWESLQPAGTVPRGAGGLEAAGDSAAAVLDASRVTGLGWTKEIDDLELWG</sequence>
<name>A0A8H6J1L4_9PEZI</name>
<dbReference type="EMBL" id="WIGN01000200">
    <property type="protein sequence ID" value="KAF6804745.1"/>
    <property type="molecule type" value="Genomic_DNA"/>
</dbReference>
<feature type="chain" id="PRO_5034576136" evidence="2">
    <location>
        <begin position="31"/>
        <end position="236"/>
    </location>
</feature>
<dbReference type="Proteomes" id="UP000652219">
    <property type="component" value="Unassembled WGS sequence"/>
</dbReference>
<evidence type="ECO:0000256" key="2">
    <source>
        <dbReference type="SAM" id="SignalP"/>
    </source>
</evidence>
<gene>
    <name evidence="3" type="ORF">CSOJ01_09965</name>
</gene>
<comment type="caution">
    <text evidence="3">The sequence shown here is derived from an EMBL/GenBank/DDBJ whole genome shotgun (WGS) entry which is preliminary data.</text>
</comment>
<evidence type="ECO:0000256" key="1">
    <source>
        <dbReference type="SAM" id="MobiDB-lite"/>
    </source>
</evidence>
<evidence type="ECO:0000313" key="3">
    <source>
        <dbReference type="EMBL" id="KAF6804745.1"/>
    </source>
</evidence>
<evidence type="ECO:0000313" key="4">
    <source>
        <dbReference type="Proteomes" id="UP000652219"/>
    </source>
</evidence>
<accession>A0A8H6J1L4</accession>
<feature type="region of interest" description="Disordered" evidence="1">
    <location>
        <begin position="107"/>
        <end position="157"/>
    </location>
</feature>
<reference evidence="3 4" key="1">
    <citation type="journal article" date="2020" name="Phytopathology">
        <title>Genome Sequence Resources of Colletotrichum truncatum, C. plurivorum, C. musicola, and C. sojae: Four Species Pathogenic to Soybean (Glycine max).</title>
        <authorList>
            <person name="Rogerio F."/>
            <person name="Boufleur T.R."/>
            <person name="Ciampi-Guillardi M."/>
            <person name="Sukno S.A."/>
            <person name="Thon M.R."/>
            <person name="Massola Junior N.S."/>
            <person name="Baroncelli R."/>
        </authorList>
    </citation>
    <scope>NUCLEOTIDE SEQUENCE [LARGE SCALE GENOMIC DNA]</scope>
    <source>
        <strain evidence="3 4">LFN0009</strain>
    </source>
</reference>
<feature type="region of interest" description="Disordered" evidence="1">
    <location>
        <begin position="169"/>
        <end position="210"/>
    </location>
</feature>
<keyword evidence="2" id="KW-0732">Signal</keyword>
<organism evidence="3 4">
    <name type="scientific">Colletotrichum sojae</name>
    <dbReference type="NCBI Taxonomy" id="2175907"/>
    <lineage>
        <taxon>Eukaryota</taxon>
        <taxon>Fungi</taxon>
        <taxon>Dikarya</taxon>
        <taxon>Ascomycota</taxon>
        <taxon>Pezizomycotina</taxon>
        <taxon>Sordariomycetes</taxon>
        <taxon>Hypocreomycetidae</taxon>
        <taxon>Glomerellales</taxon>
        <taxon>Glomerellaceae</taxon>
        <taxon>Colletotrichum</taxon>
        <taxon>Colletotrichum orchidearum species complex</taxon>
    </lineage>
</organism>
<protein>
    <submittedName>
        <fullName evidence="3">Uncharacterized protein</fullName>
    </submittedName>
</protein>
<keyword evidence="4" id="KW-1185">Reference proteome</keyword>
<dbReference type="AlphaFoldDB" id="A0A8H6J1L4"/>
<proteinExistence type="predicted"/>